<dbReference type="EMBL" id="JAAEDI010000011">
    <property type="protein sequence ID" value="MBR0650368.1"/>
    <property type="molecule type" value="Genomic_DNA"/>
</dbReference>
<dbReference type="Gene3D" id="3.40.50.300">
    <property type="entry name" value="P-loop containing nucleotide triphosphate hydrolases"/>
    <property type="match status" value="1"/>
</dbReference>
<reference evidence="3" key="1">
    <citation type="journal article" date="2021" name="Syst. Appl. Microbiol.">
        <title>Roseomonas hellenica sp. nov., isolated from roots of wild-growing Alkanna tinctoria.</title>
        <authorList>
            <person name="Rat A."/>
            <person name="Naranjo H.D."/>
            <person name="Lebbe L."/>
            <person name="Cnockaert M."/>
            <person name="Krigas N."/>
            <person name="Grigoriadou K."/>
            <person name="Maloupa E."/>
            <person name="Willems A."/>
        </authorList>
    </citation>
    <scope>NUCLEOTIDE SEQUENCE [LARGE SCALE GENOMIC DNA]</scope>
    <source>
        <strain evidence="3">LMG 31159</strain>
    </source>
</reference>
<evidence type="ECO:0000313" key="3">
    <source>
        <dbReference type="Proteomes" id="UP000698752"/>
    </source>
</evidence>
<gene>
    <name evidence="2" type="primary">terL</name>
    <name evidence="2" type="ORF">GXW78_11895</name>
</gene>
<keyword evidence="3" id="KW-1185">Reference proteome</keyword>
<organism evidence="2 3">
    <name type="scientific">Neoroseomonas terrae</name>
    <dbReference type="NCBI Taxonomy" id="424799"/>
    <lineage>
        <taxon>Bacteria</taxon>
        <taxon>Pseudomonadati</taxon>
        <taxon>Pseudomonadota</taxon>
        <taxon>Alphaproteobacteria</taxon>
        <taxon>Acetobacterales</taxon>
        <taxon>Acetobacteraceae</taxon>
        <taxon>Neoroseomonas</taxon>
    </lineage>
</organism>
<dbReference type="InterPro" id="IPR027417">
    <property type="entry name" value="P-loop_NTPase"/>
</dbReference>
<name>A0ABS5EH76_9PROT</name>
<feature type="compositionally biased region" description="Basic residues" evidence="1">
    <location>
        <begin position="550"/>
        <end position="561"/>
    </location>
</feature>
<dbReference type="Gene3D" id="3.30.420.240">
    <property type="match status" value="1"/>
</dbReference>
<evidence type="ECO:0000313" key="2">
    <source>
        <dbReference type="EMBL" id="MBR0650368.1"/>
    </source>
</evidence>
<dbReference type="Proteomes" id="UP000698752">
    <property type="component" value="Unassembled WGS sequence"/>
</dbReference>
<protein>
    <submittedName>
        <fullName evidence="2">Phage terminase large subunit</fullName>
    </submittedName>
</protein>
<evidence type="ECO:0000256" key="1">
    <source>
        <dbReference type="SAM" id="MobiDB-lite"/>
    </source>
</evidence>
<sequence length="561" mass="62677">MSGTRSAPRLGKRNATEFRQTIADVAAELRRRIEAEVAGLDPAPASIAERRRAALAPDGFEFFCQTYFPHYIKRPEARSRLHDFLYRRLPEIIADPAGQNDAIAAPRGEAKSTLVSQLFTLWCIARKAKHYVMVLMDAFDQAAVMVEAIKAELEVNPRLAMDFPEISGKGSVWKEGVIVTTNGIKVEGAGAGKKIRGRRHGPHRPDLALLDDIENDENVREPKQRDKLEGWVNKAVLNLGEAGGSLDVIIIGTVLHYDSVLSRLMRNPLWRSEKFASVVRWPEDRALWDQWEEVLRNEGPKAADAFYAARRARMDRGAIVSWPGVRPLEALMKLRVKIGHDAFDSEQQNDPVSSSDALFGTVTFWVDRLPDWVFFGACDPSLGKQNRARDPSAILVGGLNRETKVLDVVEALIRRRLPDRIIEDIITLEEEYRCVRWAIEAVQFQEFFRTTLVARGQARGIPVPAVPIIPIGDKGLRIERLQPHVLNASIRFAAGQTALLDQLRHFPMVDHDDGLDGLEMLWMTAIGRQASAGATVPPPGGPQAGGGRPMRGKVSMRMRRR</sequence>
<dbReference type="InterPro" id="IPR006517">
    <property type="entry name" value="Phage_terminase_lsu-like_C"/>
</dbReference>
<feature type="region of interest" description="Disordered" evidence="1">
    <location>
        <begin position="532"/>
        <end position="561"/>
    </location>
</feature>
<dbReference type="NCBIfam" id="TIGR01630">
    <property type="entry name" value="psiM2_ORF9"/>
    <property type="match status" value="1"/>
</dbReference>
<proteinExistence type="predicted"/>
<accession>A0ABS5EH76</accession>
<dbReference type="RefSeq" id="WP_211869003.1">
    <property type="nucleotide sequence ID" value="NZ_JAAEDI010000011.1"/>
</dbReference>
<comment type="caution">
    <text evidence="2">The sequence shown here is derived from an EMBL/GenBank/DDBJ whole genome shotgun (WGS) entry which is preliminary data.</text>
</comment>